<keyword evidence="3" id="KW-1185">Reference proteome</keyword>
<dbReference type="Pfam" id="PF04969">
    <property type="entry name" value="CS"/>
    <property type="match status" value="1"/>
</dbReference>
<dbReference type="AlphaFoldDB" id="A0ABD3PLW1"/>
<evidence type="ECO:0000313" key="2">
    <source>
        <dbReference type="EMBL" id="KAL3788659.1"/>
    </source>
</evidence>
<dbReference type="InterPro" id="IPR007052">
    <property type="entry name" value="CS_dom"/>
</dbReference>
<organism evidence="2 3">
    <name type="scientific">Cyclotella atomus</name>
    <dbReference type="NCBI Taxonomy" id="382360"/>
    <lineage>
        <taxon>Eukaryota</taxon>
        <taxon>Sar</taxon>
        <taxon>Stramenopiles</taxon>
        <taxon>Ochrophyta</taxon>
        <taxon>Bacillariophyta</taxon>
        <taxon>Coscinodiscophyceae</taxon>
        <taxon>Thalassiosirophycidae</taxon>
        <taxon>Stephanodiscales</taxon>
        <taxon>Stephanodiscaceae</taxon>
        <taxon>Cyclotella</taxon>
    </lineage>
</organism>
<evidence type="ECO:0000259" key="1">
    <source>
        <dbReference type="PROSITE" id="PS51203"/>
    </source>
</evidence>
<accession>A0ABD3PLW1</accession>
<evidence type="ECO:0000313" key="3">
    <source>
        <dbReference type="Proteomes" id="UP001530400"/>
    </source>
</evidence>
<proteinExistence type="predicted"/>
<dbReference type="InterPro" id="IPR037898">
    <property type="entry name" value="NudC_fam"/>
</dbReference>
<dbReference type="Proteomes" id="UP001530400">
    <property type="component" value="Unassembled WGS sequence"/>
</dbReference>
<dbReference type="EMBL" id="JALLPJ020000556">
    <property type="protein sequence ID" value="KAL3788659.1"/>
    <property type="molecule type" value="Genomic_DNA"/>
</dbReference>
<dbReference type="SUPFAM" id="SSF49764">
    <property type="entry name" value="HSP20-like chaperones"/>
    <property type="match status" value="1"/>
</dbReference>
<comment type="caution">
    <text evidence="2">The sequence shown here is derived from an EMBL/GenBank/DDBJ whole genome shotgun (WGS) entry which is preliminary data.</text>
</comment>
<dbReference type="InterPro" id="IPR008978">
    <property type="entry name" value="HSP20-like_chaperone"/>
</dbReference>
<feature type="domain" description="CS" evidence="1">
    <location>
        <begin position="244"/>
        <end position="335"/>
    </location>
</feature>
<sequence>MSGTFTYLLIPADTNLPIQTLTASKAGGLSDDALQKEAKQYFFERSDKKAMQEAIEQANPEQRKQLADKMRQEVQMATAGQMNAAAFSNLDDDQLIEIMKSTKSSATCEITAITLPTPRNSHRGVSMYTADDARLQNLPHNPRATSLLTSCGHAIPTEKTSIGGAPVGGIHGDAFVGRYHDNELEDIWERESMTLKDVDIFDTTNNGPAVLPEWIDTALKPGGGGSVSATNLSNVKTIEDLKIGQEEKYSWSQNDDEVELRFPIDNGVKSKDCKVDFKMKSVKVTVGGEILLDATLGGDVDVEDSTFTIEDGRENGRELCITLGKKERYTWRTVASPK</sequence>
<reference evidence="2 3" key="1">
    <citation type="submission" date="2024-10" db="EMBL/GenBank/DDBJ databases">
        <title>Updated reference genomes for cyclostephanoid diatoms.</title>
        <authorList>
            <person name="Roberts W.R."/>
            <person name="Alverson A.J."/>
        </authorList>
    </citation>
    <scope>NUCLEOTIDE SEQUENCE [LARGE SCALE GENOMIC DNA]</scope>
    <source>
        <strain evidence="2 3">AJA010-31</strain>
    </source>
</reference>
<dbReference type="Gene3D" id="2.60.40.790">
    <property type="match status" value="1"/>
</dbReference>
<dbReference type="CDD" id="cd06467">
    <property type="entry name" value="p23_NUDC_like"/>
    <property type="match status" value="1"/>
</dbReference>
<dbReference type="PANTHER" id="PTHR12356">
    <property type="entry name" value="NUCLEAR MOVEMENT PROTEIN NUDC"/>
    <property type="match status" value="1"/>
</dbReference>
<gene>
    <name evidence="2" type="ORF">ACHAWO_013469</name>
</gene>
<dbReference type="PROSITE" id="PS51203">
    <property type="entry name" value="CS"/>
    <property type="match status" value="1"/>
</dbReference>
<protein>
    <recommendedName>
        <fullName evidence="1">CS domain-containing protein</fullName>
    </recommendedName>
</protein>
<name>A0ABD3PLW1_9STRA</name>